<accession>A0A7J6WVZ7</accession>
<dbReference type="Gene3D" id="1.20.1280.50">
    <property type="match status" value="1"/>
</dbReference>
<dbReference type="SUPFAM" id="SSF81383">
    <property type="entry name" value="F-box domain"/>
    <property type="match status" value="1"/>
</dbReference>
<name>A0A7J6WVZ7_THATH</name>
<comment type="caution">
    <text evidence="2">The sequence shown here is derived from an EMBL/GenBank/DDBJ whole genome shotgun (WGS) entry which is preliminary data.</text>
</comment>
<dbReference type="Pfam" id="PF07734">
    <property type="entry name" value="FBA_1"/>
    <property type="match status" value="1"/>
</dbReference>
<dbReference type="Proteomes" id="UP000554482">
    <property type="component" value="Unassembled WGS sequence"/>
</dbReference>
<dbReference type="InterPro" id="IPR050796">
    <property type="entry name" value="SCF_F-box_component"/>
</dbReference>
<evidence type="ECO:0000259" key="1">
    <source>
        <dbReference type="PROSITE" id="PS50181"/>
    </source>
</evidence>
<proteinExistence type="predicted"/>
<dbReference type="PANTHER" id="PTHR31672">
    <property type="entry name" value="BNACNNG10540D PROTEIN"/>
    <property type="match status" value="1"/>
</dbReference>
<sequence>MSSSCLPDELVIEILSYVAVKPLMRFKCVSKVWYHFISYDSSFAKLHFNRSTNADSRFENSSIIFYDTDNRFFTADCNALDNESTFKELIPLFDKSDYSIIGSYSGLVCLANKMNPKESSDMYIWNPCTRDCISIPLPSLPSDLPPFEDLKQGFGFSYHRESNEYMLVMILSEWDTCSYIFVFTPGKGLWEFYKISYYLVCCNRSNIFVNGALHWIANAPGEEYLIVSLNIKDDVFQEILPPPLRIEDINTIEVCDLNGMLCVTCSERDLHKEEFHIWVMKEYGVDSSWIKQYVFEDLDFPFELEPLYITDDGKLLAKDDSLKKLIMFNTNSNPEHEIFSHSLHQVYPYVRTLASLEFESATEELKLEDHGKQEEKGNI</sequence>
<dbReference type="Pfam" id="PF00646">
    <property type="entry name" value="F-box"/>
    <property type="match status" value="1"/>
</dbReference>
<dbReference type="OrthoDB" id="591557at2759"/>
<evidence type="ECO:0000313" key="2">
    <source>
        <dbReference type="EMBL" id="KAF5201601.1"/>
    </source>
</evidence>
<organism evidence="2 3">
    <name type="scientific">Thalictrum thalictroides</name>
    <name type="common">Rue-anemone</name>
    <name type="synonym">Anemone thalictroides</name>
    <dbReference type="NCBI Taxonomy" id="46969"/>
    <lineage>
        <taxon>Eukaryota</taxon>
        <taxon>Viridiplantae</taxon>
        <taxon>Streptophyta</taxon>
        <taxon>Embryophyta</taxon>
        <taxon>Tracheophyta</taxon>
        <taxon>Spermatophyta</taxon>
        <taxon>Magnoliopsida</taxon>
        <taxon>Ranunculales</taxon>
        <taxon>Ranunculaceae</taxon>
        <taxon>Thalictroideae</taxon>
        <taxon>Thalictrum</taxon>
    </lineage>
</organism>
<evidence type="ECO:0000313" key="3">
    <source>
        <dbReference type="Proteomes" id="UP000554482"/>
    </source>
</evidence>
<dbReference type="InterPro" id="IPR036047">
    <property type="entry name" value="F-box-like_dom_sf"/>
</dbReference>
<feature type="domain" description="F-box" evidence="1">
    <location>
        <begin position="1"/>
        <end position="46"/>
    </location>
</feature>
<dbReference type="InterPro" id="IPR017451">
    <property type="entry name" value="F-box-assoc_interact_dom"/>
</dbReference>
<dbReference type="AlphaFoldDB" id="A0A7J6WVZ7"/>
<dbReference type="SMART" id="SM00256">
    <property type="entry name" value="FBOX"/>
    <property type="match status" value="1"/>
</dbReference>
<dbReference type="EMBL" id="JABWDY010009210">
    <property type="protein sequence ID" value="KAF5201601.1"/>
    <property type="molecule type" value="Genomic_DNA"/>
</dbReference>
<reference evidence="2 3" key="1">
    <citation type="submission" date="2020-06" db="EMBL/GenBank/DDBJ databases">
        <title>Transcriptomic and genomic resources for Thalictrum thalictroides and T. hernandezii: Facilitating candidate gene discovery in an emerging model plant lineage.</title>
        <authorList>
            <person name="Arias T."/>
            <person name="Riano-Pachon D.M."/>
            <person name="Di Stilio V.S."/>
        </authorList>
    </citation>
    <scope>NUCLEOTIDE SEQUENCE [LARGE SCALE GENOMIC DNA]</scope>
    <source>
        <strain evidence="3">cv. WT478/WT964</strain>
        <tissue evidence="2">Leaves</tissue>
    </source>
</reference>
<gene>
    <name evidence="2" type="ORF">FRX31_008805</name>
</gene>
<keyword evidence="3" id="KW-1185">Reference proteome</keyword>
<dbReference type="PANTHER" id="PTHR31672:SF13">
    <property type="entry name" value="F-BOX PROTEIN CPR30-LIKE"/>
    <property type="match status" value="1"/>
</dbReference>
<dbReference type="PROSITE" id="PS50181">
    <property type="entry name" value="FBOX"/>
    <property type="match status" value="1"/>
</dbReference>
<dbReference type="InterPro" id="IPR006527">
    <property type="entry name" value="F-box-assoc_dom_typ1"/>
</dbReference>
<dbReference type="NCBIfam" id="TIGR01640">
    <property type="entry name" value="F_box_assoc_1"/>
    <property type="match status" value="1"/>
</dbReference>
<protein>
    <submittedName>
        <fullName evidence="2">F-box/kelch-repeat protein</fullName>
    </submittedName>
</protein>
<dbReference type="InterPro" id="IPR001810">
    <property type="entry name" value="F-box_dom"/>
</dbReference>